<gene>
    <name evidence="1" type="ORF">FGLOB1_1782</name>
</gene>
<dbReference type="EMBL" id="JAAQPF010000057">
    <property type="protein sequence ID" value="KAF5718198.1"/>
    <property type="molecule type" value="Genomic_DNA"/>
</dbReference>
<dbReference type="Proteomes" id="UP000532311">
    <property type="component" value="Unassembled WGS sequence"/>
</dbReference>
<evidence type="ECO:0000313" key="1">
    <source>
        <dbReference type="EMBL" id="KAF5718198.1"/>
    </source>
</evidence>
<name>A0A8H6DHM7_9HYPO</name>
<evidence type="ECO:0000313" key="2">
    <source>
        <dbReference type="Proteomes" id="UP000532311"/>
    </source>
</evidence>
<protein>
    <submittedName>
        <fullName evidence="1">Uncharacterized protein</fullName>
    </submittedName>
</protein>
<comment type="caution">
    <text evidence="1">The sequence shown here is derived from an EMBL/GenBank/DDBJ whole genome shotgun (WGS) entry which is preliminary data.</text>
</comment>
<proteinExistence type="predicted"/>
<sequence>MGRTPSYLAYGSMCKPCSMSQSSLMGDLWDTVLDICGYDISKFRRNHPRRASYKNGYSRKIFEELWHGREERCPYWNDEPWPEFSNEEAESGFESTLGQSLCTRCMFCFEGDISDGPCGICGICLLVFQYSCTERFDADHKHARHCPRSRIGYFDRSKNDGQYTFRPTSCSDLNSYYEESDYDNASSSGDEFEDDLLPSDQAVTTHRGYDSEDELVGGVLL</sequence>
<organism evidence="1 2">
    <name type="scientific">Fusarium globosum</name>
    <dbReference type="NCBI Taxonomy" id="78864"/>
    <lineage>
        <taxon>Eukaryota</taxon>
        <taxon>Fungi</taxon>
        <taxon>Dikarya</taxon>
        <taxon>Ascomycota</taxon>
        <taxon>Pezizomycotina</taxon>
        <taxon>Sordariomycetes</taxon>
        <taxon>Hypocreomycetidae</taxon>
        <taxon>Hypocreales</taxon>
        <taxon>Nectriaceae</taxon>
        <taxon>Fusarium</taxon>
        <taxon>Fusarium fujikuroi species complex</taxon>
    </lineage>
</organism>
<reference evidence="1 2" key="1">
    <citation type="submission" date="2020-05" db="EMBL/GenBank/DDBJ databases">
        <title>Identification and distribution of gene clusters putatively required for synthesis of sphingolipid metabolism inhibitors in phylogenetically diverse species of the filamentous fungus Fusarium.</title>
        <authorList>
            <person name="Kim H.-S."/>
            <person name="Busman M."/>
            <person name="Brown D.W."/>
            <person name="Divon H."/>
            <person name="Uhlig S."/>
            <person name="Proctor R.H."/>
        </authorList>
    </citation>
    <scope>NUCLEOTIDE SEQUENCE [LARGE SCALE GENOMIC DNA]</scope>
    <source>
        <strain evidence="1 2">NRRL 26131</strain>
    </source>
</reference>
<accession>A0A8H6DHM7</accession>
<dbReference type="AlphaFoldDB" id="A0A8H6DHM7"/>
<keyword evidence="2" id="KW-1185">Reference proteome</keyword>